<evidence type="ECO:0000313" key="1">
    <source>
        <dbReference type="EMBL" id="MFC5379337.1"/>
    </source>
</evidence>
<keyword evidence="2" id="KW-1185">Reference proteome</keyword>
<reference evidence="2" key="1">
    <citation type="journal article" date="2019" name="Int. J. Syst. Evol. Microbiol.">
        <title>The Global Catalogue of Microorganisms (GCM) 10K type strain sequencing project: providing services to taxonomists for standard genome sequencing and annotation.</title>
        <authorList>
            <consortium name="The Broad Institute Genomics Platform"/>
            <consortium name="The Broad Institute Genome Sequencing Center for Infectious Disease"/>
            <person name="Wu L."/>
            <person name="Ma J."/>
        </authorList>
    </citation>
    <scope>NUCLEOTIDE SEQUENCE [LARGE SCALE GENOMIC DNA]</scope>
    <source>
        <strain evidence="2">CCUG 43114</strain>
    </source>
</reference>
<dbReference type="EMBL" id="JBHSLD010000001">
    <property type="protein sequence ID" value="MFC5379337.1"/>
    <property type="molecule type" value="Genomic_DNA"/>
</dbReference>
<accession>A0ABW0GI35</accession>
<dbReference type="RefSeq" id="WP_340266545.1">
    <property type="nucleotide sequence ID" value="NZ_JBBEOG010000001.1"/>
</dbReference>
<protein>
    <submittedName>
        <fullName evidence="1">Uncharacterized protein</fullName>
    </submittedName>
</protein>
<evidence type="ECO:0000313" key="2">
    <source>
        <dbReference type="Proteomes" id="UP001596122"/>
    </source>
</evidence>
<dbReference type="Proteomes" id="UP001596122">
    <property type="component" value="Unassembled WGS sequence"/>
</dbReference>
<proteinExistence type="predicted"/>
<sequence>MSRATDRDAELLLLGGRLLPLTAALLLVEGTAAELAAQWAEVRQSAMAPQGYDMTF</sequence>
<comment type="caution">
    <text evidence="1">The sequence shown here is derived from an EMBL/GenBank/DDBJ whole genome shotgun (WGS) entry which is preliminary data.</text>
</comment>
<name>A0ABW0GI35_9MICO</name>
<gene>
    <name evidence="1" type="ORF">ACFPJ6_00885</name>
</gene>
<organism evidence="1 2">
    <name type="scientific">Aquipuribacter nitratireducens</name>
    <dbReference type="NCBI Taxonomy" id="650104"/>
    <lineage>
        <taxon>Bacteria</taxon>
        <taxon>Bacillati</taxon>
        <taxon>Actinomycetota</taxon>
        <taxon>Actinomycetes</taxon>
        <taxon>Micrococcales</taxon>
        <taxon>Intrasporangiaceae</taxon>
        <taxon>Aquipuribacter</taxon>
    </lineage>
</organism>